<dbReference type="EMBL" id="MNCJ02000317">
    <property type="protein sequence ID" value="KAF5818624.1"/>
    <property type="molecule type" value="Genomic_DNA"/>
</dbReference>
<sequence length="59" mass="7430">MGQFYLLFLKVFRLMVWMFIYKKLRFLYLCNRRSNPSRIGLFYQFYLSISSSYHAHRDY</sequence>
<gene>
    <name evidence="1" type="ORF">HanXRQr2_Chr02g0068171</name>
</gene>
<evidence type="ECO:0000313" key="2">
    <source>
        <dbReference type="Proteomes" id="UP000215914"/>
    </source>
</evidence>
<proteinExistence type="predicted"/>
<comment type="caution">
    <text evidence="1">The sequence shown here is derived from an EMBL/GenBank/DDBJ whole genome shotgun (WGS) entry which is preliminary data.</text>
</comment>
<keyword evidence="2" id="KW-1185">Reference proteome</keyword>
<protein>
    <submittedName>
        <fullName evidence="1">Uncharacterized protein</fullName>
    </submittedName>
</protein>
<evidence type="ECO:0000313" key="1">
    <source>
        <dbReference type="EMBL" id="KAF5818624.1"/>
    </source>
</evidence>
<name>A0A9K3JNU8_HELAN</name>
<dbReference type="AlphaFoldDB" id="A0A9K3JNU8"/>
<accession>A0A9K3JNU8</accession>
<reference evidence="1" key="1">
    <citation type="journal article" date="2017" name="Nature">
        <title>The sunflower genome provides insights into oil metabolism, flowering and Asterid evolution.</title>
        <authorList>
            <person name="Badouin H."/>
            <person name="Gouzy J."/>
            <person name="Grassa C.J."/>
            <person name="Murat F."/>
            <person name="Staton S.E."/>
            <person name="Cottret L."/>
            <person name="Lelandais-Briere C."/>
            <person name="Owens G.L."/>
            <person name="Carrere S."/>
            <person name="Mayjonade B."/>
            <person name="Legrand L."/>
            <person name="Gill N."/>
            <person name="Kane N.C."/>
            <person name="Bowers J.E."/>
            <person name="Hubner S."/>
            <person name="Bellec A."/>
            <person name="Berard A."/>
            <person name="Berges H."/>
            <person name="Blanchet N."/>
            <person name="Boniface M.C."/>
            <person name="Brunel D."/>
            <person name="Catrice O."/>
            <person name="Chaidir N."/>
            <person name="Claudel C."/>
            <person name="Donnadieu C."/>
            <person name="Faraut T."/>
            <person name="Fievet G."/>
            <person name="Helmstetter N."/>
            <person name="King M."/>
            <person name="Knapp S.J."/>
            <person name="Lai Z."/>
            <person name="Le Paslier M.C."/>
            <person name="Lippi Y."/>
            <person name="Lorenzon L."/>
            <person name="Mandel J.R."/>
            <person name="Marage G."/>
            <person name="Marchand G."/>
            <person name="Marquand E."/>
            <person name="Bret-Mestries E."/>
            <person name="Morien E."/>
            <person name="Nambeesan S."/>
            <person name="Nguyen T."/>
            <person name="Pegot-Espagnet P."/>
            <person name="Pouilly N."/>
            <person name="Raftis F."/>
            <person name="Sallet E."/>
            <person name="Schiex T."/>
            <person name="Thomas J."/>
            <person name="Vandecasteele C."/>
            <person name="Vares D."/>
            <person name="Vear F."/>
            <person name="Vautrin S."/>
            <person name="Crespi M."/>
            <person name="Mangin B."/>
            <person name="Burke J.M."/>
            <person name="Salse J."/>
            <person name="Munos S."/>
            <person name="Vincourt P."/>
            <person name="Rieseberg L.H."/>
            <person name="Langlade N.B."/>
        </authorList>
    </citation>
    <scope>NUCLEOTIDE SEQUENCE</scope>
    <source>
        <tissue evidence="1">Leaves</tissue>
    </source>
</reference>
<dbReference type="Proteomes" id="UP000215914">
    <property type="component" value="Unassembled WGS sequence"/>
</dbReference>
<reference evidence="1" key="2">
    <citation type="submission" date="2020-06" db="EMBL/GenBank/DDBJ databases">
        <title>Helianthus annuus Genome sequencing and assembly Release 2.</title>
        <authorList>
            <person name="Gouzy J."/>
            <person name="Langlade N."/>
            <person name="Munos S."/>
        </authorList>
    </citation>
    <scope>NUCLEOTIDE SEQUENCE</scope>
    <source>
        <tissue evidence="1">Leaves</tissue>
    </source>
</reference>
<organism evidence="1 2">
    <name type="scientific">Helianthus annuus</name>
    <name type="common">Common sunflower</name>
    <dbReference type="NCBI Taxonomy" id="4232"/>
    <lineage>
        <taxon>Eukaryota</taxon>
        <taxon>Viridiplantae</taxon>
        <taxon>Streptophyta</taxon>
        <taxon>Embryophyta</taxon>
        <taxon>Tracheophyta</taxon>
        <taxon>Spermatophyta</taxon>
        <taxon>Magnoliopsida</taxon>
        <taxon>eudicotyledons</taxon>
        <taxon>Gunneridae</taxon>
        <taxon>Pentapetalae</taxon>
        <taxon>asterids</taxon>
        <taxon>campanulids</taxon>
        <taxon>Asterales</taxon>
        <taxon>Asteraceae</taxon>
        <taxon>Asteroideae</taxon>
        <taxon>Heliantheae alliance</taxon>
        <taxon>Heliantheae</taxon>
        <taxon>Helianthus</taxon>
    </lineage>
</organism>
<dbReference type="Gramene" id="mRNA:HanXRQr2_Chr02g0068171">
    <property type="protein sequence ID" value="CDS:HanXRQr2_Chr02g0068171.1"/>
    <property type="gene ID" value="HanXRQr2_Chr02g0068171"/>
</dbReference>